<dbReference type="AlphaFoldDB" id="A0A6H5G453"/>
<dbReference type="Proteomes" id="UP000479000">
    <property type="component" value="Unassembled WGS sequence"/>
</dbReference>
<name>A0A6H5G453_9HEMI</name>
<dbReference type="EMBL" id="CADCXU010004779">
    <property type="protein sequence ID" value="CAA9996669.1"/>
    <property type="molecule type" value="Genomic_DNA"/>
</dbReference>
<evidence type="ECO:0000313" key="1">
    <source>
        <dbReference type="EMBL" id="CAA9996669.1"/>
    </source>
</evidence>
<gene>
    <name evidence="1" type="ORF">NTEN_LOCUS3136</name>
</gene>
<keyword evidence="2" id="KW-1185">Reference proteome</keyword>
<proteinExistence type="predicted"/>
<sequence>MFFDSVGQTLTPLQLTSNCSKNQKRRGSAMPPSRERLGRQCNIMGMAVALNPAGVIGSPLVTHQ</sequence>
<accession>A0A6H5G453</accession>
<reference evidence="1 2" key="1">
    <citation type="submission" date="2020-02" db="EMBL/GenBank/DDBJ databases">
        <authorList>
            <person name="Ferguson B K."/>
        </authorList>
    </citation>
    <scope>NUCLEOTIDE SEQUENCE [LARGE SCALE GENOMIC DNA]</scope>
</reference>
<protein>
    <submittedName>
        <fullName evidence="1">Uncharacterized protein</fullName>
    </submittedName>
</protein>
<feature type="non-terminal residue" evidence="1">
    <location>
        <position position="64"/>
    </location>
</feature>
<organism evidence="1 2">
    <name type="scientific">Nesidiocoris tenuis</name>
    <dbReference type="NCBI Taxonomy" id="355587"/>
    <lineage>
        <taxon>Eukaryota</taxon>
        <taxon>Metazoa</taxon>
        <taxon>Ecdysozoa</taxon>
        <taxon>Arthropoda</taxon>
        <taxon>Hexapoda</taxon>
        <taxon>Insecta</taxon>
        <taxon>Pterygota</taxon>
        <taxon>Neoptera</taxon>
        <taxon>Paraneoptera</taxon>
        <taxon>Hemiptera</taxon>
        <taxon>Heteroptera</taxon>
        <taxon>Panheteroptera</taxon>
        <taxon>Cimicomorpha</taxon>
        <taxon>Miridae</taxon>
        <taxon>Dicyphina</taxon>
        <taxon>Nesidiocoris</taxon>
    </lineage>
</organism>
<evidence type="ECO:0000313" key="2">
    <source>
        <dbReference type="Proteomes" id="UP000479000"/>
    </source>
</evidence>